<proteinExistence type="predicted"/>
<accession>A0A8J8B1C1</accession>
<evidence type="ECO:0000313" key="1">
    <source>
        <dbReference type="EMBL" id="MBR0597577.1"/>
    </source>
</evidence>
<sequence>MNANQSVYVVLSRSQTALSRTIHMLKGHQYTHAALSPIEVCNICSASEGGEPRILS</sequence>
<dbReference type="Proteomes" id="UP000675664">
    <property type="component" value="Unassembled WGS sequence"/>
</dbReference>
<comment type="caution">
    <text evidence="1">The sequence shown here is derived from an EMBL/GenBank/DDBJ whole genome shotgun (WGS) entry which is preliminary data.</text>
</comment>
<keyword evidence="2" id="KW-1185">Reference proteome</keyword>
<reference evidence="1" key="2">
    <citation type="submission" date="2021-04" db="EMBL/GenBank/DDBJ databases">
        <authorList>
            <person name="Liu J."/>
        </authorList>
    </citation>
    <scope>NUCLEOTIDE SEQUENCE</scope>
    <source>
        <strain evidence="1">BAD-6</strain>
    </source>
</reference>
<organism evidence="1 2">
    <name type="scientific">Sinanaerobacter chloroacetimidivorans</name>
    <dbReference type="NCBI Taxonomy" id="2818044"/>
    <lineage>
        <taxon>Bacteria</taxon>
        <taxon>Bacillati</taxon>
        <taxon>Bacillota</taxon>
        <taxon>Clostridia</taxon>
        <taxon>Peptostreptococcales</taxon>
        <taxon>Anaerovoracaceae</taxon>
        <taxon>Sinanaerobacter</taxon>
    </lineage>
</organism>
<gene>
    <name evidence="1" type="ORF">KCX82_06820</name>
</gene>
<reference evidence="1" key="1">
    <citation type="submission" date="2021-04" db="EMBL/GenBank/DDBJ databases">
        <title>Sinoanaerobacter chloroacetimidivorans sp. nov., an obligate anaerobic bacterium isolated from anaerobic sludge.</title>
        <authorList>
            <person name="Bao Y."/>
        </authorList>
    </citation>
    <scope>NUCLEOTIDE SEQUENCE</scope>
    <source>
        <strain evidence="1">BAD-6</strain>
    </source>
</reference>
<protein>
    <submittedName>
        <fullName evidence="1">Uncharacterized protein</fullName>
    </submittedName>
</protein>
<dbReference type="RefSeq" id="WP_227017707.1">
    <property type="nucleotide sequence ID" value="NZ_JAGSND010000003.1"/>
</dbReference>
<dbReference type="AlphaFoldDB" id="A0A8J8B1C1"/>
<evidence type="ECO:0000313" key="2">
    <source>
        <dbReference type="Proteomes" id="UP000675664"/>
    </source>
</evidence>
<dbReference type="EMBL" id="JAGSND010000003">
    <property type="protein sequence ID" value="MBR0597577.1"/>
    <property type="molecule type" value="Genomic_DNA"/>
</dbReference>
<name>A0A8J8B1C1_9FIRM</name>